<dbReference type="Gene3D" id="3.90.25.10">
    <property type="entry name" value="UDP-galactose 4-epimerase, domain 1"/>
    <property type="match status" value="1"/>
</dbReference>
<evidence type="ECO:0000313" key="5">
    <source>
        <dbReference type="EMBL" id="RWR88459.1"/>
    </source>
</evidence>
<dbReference type="EMBL" id="QPKB01000007">
    <property type="protein sequence ID" value="RWR88459.1"/>
    <property type="molecule type" value="Genomic_DNA"/>
</dbReference>
<dbReference type="GO" id="GO:0008460">
    <property type="term" value="F:dTDP-glucose 4,6-dehydratase activity"/>
    <property type="evidence" value="ECO:0007669"/>
    <property type="project" value="InterPro"/>
</dbReference>
<dbReference type="Pfam" id="PF16363">
    <property type="entry name" value="GDP_Man_Dehyd"/>
    <property type="match status" value="1"/>
</dbReference>
<organism evidence="5 6">
    <name type="scientific">Cinnamomum micranthum f. kanehirae</name>
    <dbReference type="NCBI Taxonomy" id="337451"/>
    <lineage>
        <taxon>Eukaryota</taxon>
        <taxon>Viridiplantae</taxon>
        <taxon>Streptophyta</taxon>
        <taxon>Embryophyta</taxon>
        <taxon>Tracheophyta</taxon>
        <taxon>Spermatophyta</taxon>
        <taxon>Magnoliopsida</taxon>
        <taxon>Magnoliidae</taxon>
        <taxon>Laurales</taxon>
        <taxon>Lauraceae</taxon>
        <taxon>Cinnamomum</taxon>
    </lineage>
</organism>
<dbReference type="SUPFAM" id="SSF51735">
    <property type="entry name" value="NAD(P)-binding Rossmann-fold domains"/>
    <property type="match status" value="1"/>
</dbReference>
<comment type="cofactor">
    <cofactor evidence="1">
        <name>NAD(+)</name>
        <dbReference type="ChEBI" id="CHEBI:57540"/>
    </cofactor>
</comment>
<dbReference type="OrthoDB" id="16464at2759"/>
<keyword evidence="2" id="KW-0520">NAD</keyword>
<evidence type="ECO:0000256" key="3">
    <source>
        <dbReference type="ARBA" id="ARBA00023239"/>
    </source>
</evidence>
<dbReference type="Gene3D" id="3.40.50.720">
    <property type="entry name" value="NAD(P)-binding Rossmann-like Domain"/>
    <property type="match status" value="1"/>
</dbReference>
<gene>
    <name evidence="5" type="ORF">CKAN_01746900</name>
</gene>
<name>A0A443PCF5_9MAGN</name>
<evidence type="ECO:0000256" key="2">
    <source>
        <dbReference type="ARBA" id="ARBA00023027"/>
    </source>
</evidence>
<accession>A0A443PCF5</accession>
<evidence type="ECO:0000259" key="4">
    <source>
        <dbReference type="Pfam" id="PF16363"/>
    </source>
</evidence>
<dbReference type="AlphaFoldDB" id="A0A443PCF5"/>
<dbReference type="InterPro" id="IPR016040">
    <property type="entry name" value="NAD(P)-bd_dom"/>
</dbReference>
<sequence length="322" mass="36625">MIVVLDKLDYCSNLKNLLPSRASPKFKFVKGDIGSAHLVSYLLVTESIDTIMHFAAQIHVDNSFGNNFEFTKNNIYGTHVLLEACKVTGGQIRRFIHVSTGEVYRETNEDAIVGNHEASQLLPTSPYFATKAGVEMLMMAYGRSYGLPVITTRGNNVYGPNQFPEKLIPKFILLAMRGEPLPIHRYGSNVRSYVYCEDVAKAFEIILHRGEVGHVYNIGTEKERRAIDVAKDMCKFFSLDVDAVIEFVDNRPFNDQRYFLNNQKLKKLGWSEGTTWEDGLKKTIDWYTCHSNWWGNVSRALLPNPRMIMLPGIVGEFDKIQI</sequence>
<feature type="domain" description="NAD(P)-binding" evidence="4">
    <location>
        <begin position="3"/>
        <end position="283"/>
    </location>
</feature>
<keyword evidence="3" id="KW-0456">Lyase</keyword>
<dbReference type="STRING" id="337451.A0A443PCF5"/>
<dbReference type="CDD" id="cd05246">
    <property type="entry name" value="dTDP_GD_SDR_e"/>
    <property type="match status" value="1"/>
</dbReference>
<dbReference type="InterPro" id="IPR036291">
    <property type="entry name" value="NAD(P)-bd_dom_sf"/>
</dbReference>
<dbReference type="InterPro" id="IPR005888">
    <property type="entry name" value="dTDP_Gluc_deHydtase"/>
</dbReference>
<evidence type="ECO:0000313" key="6">
    <source>
        <dbReference type="Proteomes" id="UP000283530"/>
    </source>
</evidence>
<reference evidence="5 6" key="1">
    <citation type="journal article" date="2019" name="Nat. Plants">
        <title>Stout camphor tree genome fills gaps in understanding of flowering plant genome evolution.</title>
        <authorList>
            <person name="Chaw S.M."/>
            <person name="Liu Y.C."/>
            <person name="Wu Y.W."/>
            <person name="Wang H.Y."/>
            <person name="Lin C.I."/>
            <person name="Wu C.S."/>
            <person name="Ke H.M."/>
            <person name="Chang L.Y."/>
            <person name="Hsu C.Y."/>
            <person name="Yang H.T."/>
            <person name="Sudianto E."/>
            <person name="Hsu M.H."/>
            <person name="Wu K.P."/>
            <person name="Wang L.N."/>
            <person name="Leebens-Mack J.H."/>
            <person name="Tsai I.J."/>
        </authorList>
    </citation>
    <scope>NUCLEOTIDE SEQUENCE [LARGE SCALE GENOMIC DNA]</scope>
    <source>
        <strain evidence="6">cv. Chaw 1501</strain>
        <tissue evidence="5">Young leaves</tissue>
    </source>
</reference>
<evidence type="ECO:0000256" key="1">
    <source>
        <dbReference type="ARBA" id="ARBA00001911"/>
    </source>
</evidence>
<dbReference type="Proteomes" id="UP000283530">
    <property type="component" value="Unassembled WGS sequence"/>
</dbReference>
<dbReference type="FunFam" id="3.40.50.720:FF:000304">
    <property type="entry name" value="UDP-glucose 4,6-dehydratase"/>
    <property type="match status" value="1"/>
</dbReference>
<dbReference type="GO" id="GO:0009225">
    <property type="term" value="P:nucleotide-sugar metabolic process"/>
    <property type="evidence" value="ECO:0007669"/>
    <property type="project" value="InterPro"/>
</dbReference>
<comment type="caution">
    <text evidence="5">The sequence shown here is derived from an EMBL/GenBank/DDBJ whole genome shotgun (WGS) entry which is preliminary data.</text>
</comment>
<proteinExistence type="predicted"/>
<keyword evidence="6" id="KW-1185">Reference proteome</keyword>
<dbReference type="PANTHER" id="PTHR43000">
    <property type="entry name" value="DTDP-D-GLUCOSE 4,6-DEHYDRATASE-RELATED"/>
    <property type="match status" value="1"/>
</dbReference>
<protein>
    <submittedName>
        <fullName evidence="5">Trifunctional UDP-glucose 4,6-dehydratase/UDP-4-keto-6-deoxy-D-glucose 3,5-epimerase/UDP-4-keto-L-rhamnose-reductase RHM1</fullName>
    </submittedName>
</protein>